<dbReference type="GO" id="GO:0009450">
    <property type="term" value="P:gamma-aminobutyric acid catabolic process"/>
    <property type="evidence" value="ECO:0007669"/>
    <property type="project" value="TreeGrafter"/>
</dbReference>
<evidence type="ECO:0000313" key="4">
    <source>
        <dbReference type="EMBL" id="BBJ31527.1"/>
    </source>
</evidence>
<name>A0A510GGU2_9RICK</name>
<dbReference type="InterPro" id="IPR005728">
    <property type="entry name" value="RPE1"/>
</dbReference>
<evidence type="ECO:0000256" key="2">
    <source>
        <dbReference type="ARBA" id="ARBA00023002"/>
    </source>
</evidence>
<dbReference type="InterPro" id="IPR015590">
    <property type="entry name" value="Aldehyde_DH_dom"/>
</dbReference>
<organism evidence="4 5">
    <name type="scientific">Rickettsia asiatica</name>
    <dbReference type="NCBI Taxonomy" id="238800"/>
    <lineage>
        <taxon>Bacteria</taxon>
        <taxon>Pseudomonadati</taxon>
        <taxon>Pseudomonadota</taxon>
        <taxon>Alphaproteobacteria</taxon>
        <taxon>Rickettsiales</taxon>
        <taxon>Rickettsiaceae</taxon>
        <taxon>Rickettsieae</taxon>
        <taxon>Rickettsia</taxon>
        <taxon>spotted fever group</taxon>
    </lineage>
</organism>
<proteinExistence type="inferred from homology"/>
<evidence type="ECO:0000256" key="1">
    <source>
        <dbReference type="ARBA" id="ARBA00009986"/>
    </source>
</evidence>
<dbReference type="Gene3D" id="3.40.309.10">
    <property type="entry name" value="Aldehyde Dehydrogenase, Chain A, domain 2"/>
    <property type="match status" value="1"/>
</dbReference>
<dbReference type="AlphaFoldDB" id="A0A510GGU2"/>
<dbReference type="EMBL" id="AP019563">
    <property type="protein sequence ID" value="BBJ31527.1"/>
    <property type="molecule type" value="Genomic_DNA"/>
</dbReference>
<keyword evidence="2" id="KW-0560">Oxidoreductase</keyword>
<dbReference type="Proteomes" id="UP000321183">
    <property type="component" value="Chromosome"/>
</dbReference>
<dbReference type="PANTHER" id="PTHR43353">
    <property type="entry name" value="SUCCINATE-SEMIALDEHYDE DEHYDROGENASE, MITOCHONDRIAL"/>
    <property type="match status" value="1"/>
</dbReference>
<dbReference type="GO" id="GO:0004777">
    <property type="term" value="F:succinate-semialdehyde dehydrogenase (NAD+) activity"/>
    <property type="evidence" value="ECO:0007669"/>
    <property type="project" value="TreeGrafter"/>
</dbReference>
<dbReference type="PANTHER" id="PTHR43353:SF5">
    <property type="entry name" value="SUCCINATE-SEMIALDEHYDE DEHYDROGENASE, MITOCHONDRIAL"/>
    <property type="match status" value="1"/>
</dbReference>
<evidence type="ECO:0000259" key="3">
    <source>
        <dbReference type="Pfam" id="PF00171"/>
    </source>
</evidence>
<gene>
    <name evidence="4" type="ORF">RAS_06360</name>
</gene>
<dbReference type="NCBIfam" id="TIGR01045">
    <property type="entry name" value="RPE1"/>
    <property type="match status" value="1"/>
</dbReference>
<reference evidence="4 5" key="1">
    <citation type="submission" date="2019-04" db="EMBL/GenBank/DDBJ databases">
        <title>Draft genome sequence of Rickettsia asiatica Maytaro1284.</title>
        <authorList>
            <person name="Thu M."/>
            <person name="Qiu Y."/>
            <person name="Nakao R."/>
        </authorList>
    </citation>
    <scope>NUCLEOTIDE SEQUENCE [LARGE SCALE GENOMIC DNA]</scope>
    <source>
        <strain evidence="4 5">Maytaro1284</strain>
    </source>
</reference>
<dbReference type="InterPro" id="IPR016161">
    <property type="entry name" value="Ald_DH/histidinol_DH"/>
</dbReference>
<evidence type="ECO:0000313" key="5">
    <source>
        <dbReference type="Proteomes" id="UP000321183"/>
    </source>
</evidence>
<keyword evidence="5" id="KW-1185">Reference proteome</keyword>
<comment type="similarity">
    <text evidence="1">Belongs to the aldehyde dehydrogenase family.</text>
</comment>
<dbReference type="InterPro" id="IPR016163">
    <property type="entry name" value="Ald_DH_C"/>
</dbReference>
<dbReference type="Pfam" id="PF00171">
    <property type="entry name" value="Aldedh"/>
    <property type="match status" value="1"/>
</dbReference>
<dbReference type="KEGG" id="ras:RAS_06360"/>
<sequence length="145" mass="16206">MELGNNAPFIITADNRHLPKPAYREEFKGDTECRTAAYKEVREDASTGSTYKLPLKAKFGKMSNDLEKVANDLVIAKTRNSGQSCTSPNRIFIEESIYEYEKFIAILKTKFTKLKAGDGFDKTSDTGPLINHAAIEKIQKLLVDA</sequence>
<protein>
    <recommendedName>
        <fullName evidence="3">Aldehyde dehydrogenase domain-containing protein</fullName>
    </recommendedName>
</protein>
<feature type="domain" description="Aldehyde dehydrogenase" evidence="3">
    <location>
        <begin position="64"/>
        <end position="143"/>
    </location>
</feature>
<dbReference type="SUPFAM" id="SSF53720">
    <property type="entry name" value="ALDH-like"/>
    <property type="match status" value="1"/>
</dbReference>
<dbReference type="InterPro" id="IPR050740">
    <property type="entry name" value="Aldehyde_DH_Superfamily"/>
</dbReference>
<accession>A0A510GGU2</accession>